<dbReference type="Gene3D" id="3.30.710.10">
    <property type="entry name" value="Potassium Channel Kv1.1, Chain A"/>
    <property type="match status" value="1"/>
</dbReference>
<dbReference type="InterPro" id="IPR000225">
    <property type="entry name" value="Armadillo"/>
</dbReference>
<dbReference type="Gene3D" id="1.25.10.10">
    <property type="entry name" value="Leucine-rich Repeat Variant"/>
    <property type="match status" value="1"/>
</dbReference>
<dbReference type="SMART" id="SM00185">
    <property type="entry name" value="ARM"/>
    <property type="match status" value="4"/>
</dbReference>
<dbReference type="AlphaFoldDB" id="A0A8N7T8J6"/>
<dbReference type="CTD" id="79798"/>
<gene>
    <name evidence="2 3" type="primary">armc5</name>
</gene>
<evidence type="ECO:0000313" key="3">
    <source>
        <dbReference type="ZFIN" id="ZDB-GENE-030131-7382"/>
    </source>
</evidence>
<dbReference type="GlyGen" id="A0A8N7T8J6">
    <property type="glycosylation" value="1 site"/>
</dbReference>
<evidence type="ECO:0000313" key="2">
    <source>
        <dbReference type="RefSeq" id="XP_698416.5"/>
    </source>
</evidence>
<dbReference type="KEGG" id="dre:569910"/>
<dbReference type="PANTHER" id="PTHR23312">
    <property type="entry name" value="ARMC5 ARMADILLO REPEAT-CONTAINING -RELATED"/>
    <property type="match status" value="1"/>
</dbReference>
<dbReference type="AGR" id="ZFIN:ZDB-GENE-030131-7382"/>
<proteinExistence type="predicted"/>
<dbReference type="PROSITE" id="PS50176">
    <property type="entry name" value="ARM_REPEAT"/>
    <property type="match status" value="2"/>
</dbReference>
<reference evidence="2" key="1">
    <citation type="submission" date="2025-08" db="UniProtKB">
        <authorList>
            <consortium name="RefSeq"/>
        </authorList>
    </citation>
    <scope>IDENTIFICATION</scope>
    <source>
        <strain evidence="2">Tuebingen</strain>
        <tissue evidence="2">Fibroblasts and whole tissue</tissue>
    </source>
</reference>
<sequence>MSLEQGLKLNLKSSHCASEASTTLPESSLTWCLAQLSKSSLLADSGLTGADNKGAAGGDKARDADKRLKAGQWRALVAIRTQHIKGGGSRIARYQSRGGIPPLLDLLRRPESSRKFVDLALSILANCCTEKGTRLQVRKLDGVSVVVDVLKRNVSVETVQNRAARALGNLAMDPEGSSEVHSAGGVPLLLLCLSVSPPPPPSSPSSVTPASELCAPKVECVQSAARALVYLSDTPANRLLLLSQGALPALAQFISPEYPAGLQRASLRALHELTRGCSAECAREMSRSGALTQLGVLASGEDGRPLEELALKTLANMCSQGSLRPLVGSLGVIQKFAEEVKKDPLRSSVFFKALCLCCREAVNRAKVKESGGLEVLISFLSAHQNHPLTRFAFLACVDFVYDESALEQLQELGLVPLLIKRLVELAQGEEPNTGKMDASLASSSPCSELMSSCFNSFDFSALEGNKREDVSKDQTAGSSSFLSLRSWLVSEGLISSEGELTECPSGPDVFGGSPQSSVSSSPLLTHCPDLSLTPTLRPPHFSPSSRSKLTRPASSSAPVSPRNIPGSPSSTQPSCTSTPQNEQPSSVTKPSTTPSSPPQISSPPRKRLRAASSSSSSSYTSFSSFSSSSSWSTVVSIETPPMMSKPPIYNHPYHPEVWAPESPILLLLSRFSHAPDPSTALINTSVFSGLLYYLTQHHDPSGRCFRMLGRLSCNPNCLQALVRTGAVALIRQKLCVRGDEAGGTDRQSEKVKGKITQLGLGLLSNLRVQSESGFGTGVLTHIMLSGSESDKLYCVLSLPLVNSNRVLLKKLLLDSGGLAAALELIDYHSEDVDDNEDGQSDKCRTFLAGWLPPQEQVSSLRCKSLYASLLIGCLSSLLSAFKEDRKNCSTDCRTTTEATQILHNKSQLQQNQPCPYQKATHNLTFLLDDGTLLKANHEALTGEEGDSGVGSEYFRALLMGGFGEAQKDKAEPIQIKDVKKGMLLPVLHYLHGCRWTDGNEDHEKSKQDTHCLVLSSLVSTGFARPQDQSAEREFMKSSLAQVMIGACRFLVPGLQQAAEDLCVGLLYSFVRRLTTFSSLNKTTTMTSEMDKAGTVSKGPEGLQQMSKTEPSKCFKQQSKCSKLVLPSSTSSSSSCSDRDNEGFCLRFLLPQVYWFSQHYSYLRLGQACLSVLLQPQGVCLPPLQPSLSTECFLRLAQEADCAEGLKQDILNLVKTALS</sequence>
<dbReference type="GO" id="GO:0048513">
    <property type="term" value="P:animal organ development"/>
    <property type="evidence" value="ECO:0007669"/>
    <property type="project" value="UniProtKB-ARBA"/>
</dbReference>
<evidence type="ECO:0000313" key="1">
    <source>
        <dbReference type="Proteomes" id="UP000000437"/>
    </source>
</evidence>
<dbReference type="PANTHER" id="PTHR23312:SF8">
    <property type="entry name" value="ARMADILLO REPEAT-CONTAINING PROTEIN 5"/>
    <property type="match status" value="1"/>
</dbReference>
<dbReference type="InterPro" id="IPR016024">
    <property type="entry name" value="ARM-type_fold"/>
</dbReference>
<dbReference type="Pfam" id="PF24768">
    <property type="entry name" value="ARM_ARMC5"/>
    <property type="match status" value="1"/>
</dbReference>
<accession>A0A8N7T8J6</accession>
<dbReference type="ZFIN" id="ZDB-GENE-030131-7382">
    <property type="gene designation" value="armc5"/>
</dbReference>
<keyword evidence="1" id="KW-1185">Reference proteome</keyword>
<dbReference type="CDD" id="cd18191">
    <property type="entry name" value="BTB_POZ_ARMC5"/>
    <property type="match status" value="1"/>
</dbReference>
<name>A0A8N7T8J6_DANRE</name>
<dbReference type="InterPro" id="IPR011333">
    <property type="entry name" value="SKP1/BTB/POZ_sf"/>
</dbReference>
<dbReference type="Proteomes" id="UP000000437">
    <property type="component" value="Chromosome 3"/>
</dbReference>
<dbReference type="RefSeq" id="XP_698416.5">
    <property type="nucleotide sequence ID" value="XM_693324.10"/>
</dbReference>
<protein>
    <submittedName>
        <fullName evidence="2">Armadillo repeat-containing protein 5</fullName>
    </submittedName>
</protein>
<dbReference type="InterPro" id="IPR055445">
    <property type="entry name" value="ARM_ARMC5"/>
</dbReference>
<dbReference type="InterPro" id="IPR011989">
    <property type="entry name" value="ARM-like"/>
</dbReference>
<organism evidence="1 2">
    <name type="scientific">Danio rerio</name>
    <name type="common">Zebrafish</name>
    <name type="synonym">Brachydanio rerio</name>
    <dbReference type="NCBI Taxonomy" id="7955"/>
    <lineage>
        <taxon>Eukaryota</taxon>
        <taxon>Metazoa</taxon>
        <taxon>Chordata</taxon>
        <taxon>Craniata</taxon>
        <taxon>Vertebrata</taxon>
        <taxon>Euteleostomi</taxon>
        <taxon>Actinopterygii</taxon>
        <taxon>Neopterygii</taxon>
        <taxon>Teleostei</taxon>
        <taxon>Ostariophysi</taxon>
        <taxon>Cypriniformes</taxon>
        <taxon>Danionidae</taxon>
        <taxon>Danioninae</taxon>
        <taxon>Danio</taxon>
    </lineage>
</organism>
<dbReference type="SUPFAM" id="SSF48371">
    <property type="entry name" value="ARM repeat"/>
    <property type="match status" value="1"/>
</dbReference>